<dbReference type="InterPro" id="IPR048089">
    <property type="entry name" value="McdA"/>
</dbReference>
<dbReference type="InterPro" id="IPR027417">
    <property type="entry name" value="P-loop_NTPase"/>
</dbReference>
<dbReference type="NCBIfam" id="NF041546">
    <property type="entry name" value="ParA_partition"/>
    <property type="match status" value="1"/>
</dbReference>
<dbReference type="AlphaFoldDB" id="Q3MKN8"/>
<accession>Q3MKN8</accession>
<proteinExistence type="predicted"/>
<dbReference type="Gene3D" id="3.40.50.300">
    <property type="entry name" value="P-loop containing nucleotide triphosphate hydrolases"/>
    <property type="match status" value="1"/>
</dbReference>
<organism evidence="2">
    <name type="scientific">Thiocapsa roseopersicina</name>
    <dbReference type="NCBI Taxonomy" id="1058"/>
    <lineage>
        <taxon>Bacteria</taxon>
        <taxon>Pseudomonadati</taxon>
        <taxon>Pseudomonadota</taxon>
        <taxon>Gammaproteobacteria</taxon>
        <taxon>Chromatiales</taxon>
        <taxon>Chromatiaceae</taxon>
        <taxon>Thiocapsa</taxon>
    </lineage>
</organism>
<dbReference type="InterPro" id="IPR002586">
    <property type="entry name" value="CobQ/CobB/MinD/ParA_Nub-bd_dom"/>
</dbReference>
<dbReference type="PANTHER" id="PTHR13696:SF96">
    <property type="entry name" value="COBQ_COBB_MIND_PARA NUCLEOTIDE BINDING DOMAIN-CONTAINING PROTEIN"/>
    <property type="match status" value="1"/>
</dbReference>
<evidence type="ECO:0000259" key="1">
    <source>
        <dbReference type="Pfam" id="PF01656"/>
    </source>
</evidence>
<dbReference type="PIRSF" id="PIRSF009320">
    <property type="entry name" value="Nuc_binding_HP_1000"/>
    <property type="match status" value="1"/>
</dbReference>
<dbReference type="Pfam" id="PF01656">
    <property type="entry name" value="CbiA"/>
    <property type="match status" value="1"/>
</dbReference>
<gene>
    <name evidence="2" type="primary">parA</name>
</gene>
<dbReference type="InterPro" id="IPR050678">
    <property type="entry name" value="DNA_Partitioning_ATPase"/>
</dbReference>
<reference evidence="2" key="1">
    <citation type="journal article" date="2005" name="FEBS J.">
        <title>Hydrogen independent expression of hupSL genes in Thiocapsa roseopersicina BBS.</title>
        <authorList>
            <person name="Kovacs A.T."/>
            <person name="Rakhely G."/>
            <person name="Balogh J."/>
            <person name="Maroti G."/>
            <person name="Cournac L."/>
            <person name="Carrier P."/>
            <person name="Meszaros L.S."/>
            <person name="Peltier G."/>
            <person name="Kovacs K.L."/>
        </authorList>
    </citation>
    <scope>NUCLEOTIDE SEQUENCE</scope>
    <source>
        <strain evidence="2">BBS</strain>
    </source>
</reference>
<sequence length="217" mass="23509">MSIVAVVGNKGGTGKTTLSLNLAAGLARRGSVVIVDADPQQSAYQWRLTGDENAALPAVVAAAFGLEKTVQALRDVHDHVVIDCPPSIKAPQTEHALRLADHALIPLQPSPMDLWATSHLARVIEKLRPENPRLRALIVMSQMEPRTTLSRLMPEAVAELDLPVARTSLQRRSIHRLCVLEGRSVFQAGRRGAAAAAEINDLIAEIFDHDDPDQNHA</sequence>
<feature type="domain" description="CobQ/CobB/MinD/ParA nucleotide binding" evidence="1">
    <location>
        <begin position="4"/>
        <end position="147"/>
    </location>
</feature>
<protein>
    <submittedName>
        <fullName evidence="2">ParA</fullName>
    </submittedName>
</protein>
<evidence type="ECO:0000313" key="2">
    <source>
        <dbReference type="EMBL" id="AAX40741.1"/>
    </source>
</evidence>
<name>Q3MKN8_THIRO</name>
<dbReference type="PANTHER" id="PTHR13696">
    <property type="entry name" value="P-LOOP CONTAINING NUCLEOSIDE TRIPHOSPHATE HYDROLASE"/>
    <property type="match status" value="1"/>
</dbReference>
<dbReference type="EMBL" id="AY837591">
    <property type="protein sequence ID" value="AAX40741.1"/>
    <property type="molecule type" value="Genomic_DNA"/>
</dbReference>
<dbReference type="SUPFAM" id="SSF52540">
    <property type="entry name" value="P-loop containing nucleoside triphosphate hydrolases"/>
    <property type="match status" value="1"/>
</dbReference>
<dbReference type="CDD" id="cd02042">
    <property type="entry name" value="ParAB_family"/>
    <property type="match status" value="1"/>
</dbReference>